<keyword evidence="1" id="KW-0732">Signal</keyword>
<gene>
    <name evidence="3" type="ORF">TWF106_011657</name>
    <name evidence="4" type="ORF">TWF191_010796</name>
    <name evidence="5" type="ORF">TWF679_011011</name>
    <name evidence="2" type="ORF">TWF788_001481</name>
</gene>
<dbReference type="AlphaFoldDB" id="A0A6G1M777"/>
<comment type="caution">
    <text evidence="3">The sequence shown here is derived from an EMBL/GenBank/DDBJ whole genome shotgun (WGS) entry which is preliminary data.</text>
</comment>
<evidence type="ECO:0000313" key="6">
    <source>
        <dbReference type="Proteomes" id="UP000472727"/>
    </source>
</evidence>
<dbReference type="OrthoDB" id="2142213at2759"/>
<protein>
    <submittedName>
        <fullName evidence="3">Uncharacterized protein</fullName>
    </submittedName>
</protein>
<sequence>MKQFAAALFFASTVVAQPFHSMVAYPDIGTYFNQPIQDASVWVPHTVVQWPAGSLPSSCAVQMASRGCQPSQVQVYNVTYSDCDRPWVFCRCETAPVHIGRSADIFGRMPVHMRSMVRHPMIVPNPNGACCCAAPDDGDLMVAGDCPIPTYAHEVGHLIDNRADVFGQDYSSKPAFVNALATDTCSISNYGNTAGRHEEFAEMSIAVLYNINTGLLPAVAPGATTGCFNNQLNLIKTRFGAQYYTYGGTCVGRLPDSPTVPASLRVKVKREHLVGRSGWCRFNQESL</sequence>
<dbReference type="Proteomes" id="UP000479691">
    <property type="component" value="Unassembled WGS sequence"/>
</dbReference>
<evidence type="ECO:0000313" key="7">
    <source>
        <dbReference type="Proteomes" id="UP000479691"/>
    </source>
</evidence>
<evidence type="ECO:0000313" key="3">
    <source>
        <dbReference type="EMBL" id="KAF3207638.1"/>
    </source>
</evidence>
<dbReference type="EMBL" id="WIWS01000098">
    <property type="protein sequence ID" value="KAF3207638.1"/>
    <property type="molecule type" value="Genomic_DNA"/>
</dbReference>
<feature type="chain" id="PRO_5041093517" evidence="1">
    <location>
        <begin position="17"/>
        <end position="287"/>
    </location>
</feature>
<evidence type="ECO:0000313" key="5">
    <source>
        <dbReference type="EMBL" id="KAF3219545.1"/>
    </source>
</evidence>
<evidence type="ECO:0000313" key="2">
    <source>
        <dbReference type="EMBL" id="KAF3188021.1"/>
    </source>
</evidence>
<dbReference type="EMBL" id="JAABOE010000012">
    <property type="protein sequence ID" value="KAF3188021.1"/>
    <property type="molecule type" value="Genomic_DNA"/>
</dbReference>
<feature type="signal peptide" evidence="1">
    <location>
        <begin position="1"/>
        <end position="16"/>
    </location>
</feature>
<evidence type="ECO:0000313" key="8">
    <source>
        <dbReference type="Proteomes" id="UP000483672"/>
    </source>
</evidence>
<dbReference type="EMBL" id="WIPF01000089">
    <property type="protein sequence ID" value="KAF3211217.1"/>
    <property type="molecule type" value="Genomic_DNA"/>
</dbReference>
<name>A0A6G1M777_ORBOL</name>
<accession>A0A6G1M777</accession>
<proteinExistence type="predicted"/>
<dbReference type="Proteomes" id="UP000614610">
    <property type="component" value="Unassembled WGS sequence"/>
</dbReference>
<organism evidence="3 6">
    <name type="scientific">Orbilia oligospora</name>
    <name type="common">Nematode-trapping fungus</name>
    <name type="synonym">Arthrobotrys oligospora</name>
    <dbReference type="NCBI Taxonomy" id="2813651"/>
    <lineage>
        <taxon>Eukaryota</taxon>
        <taxon>Fungi</taxon>
        <taxon>Dikarya</taxon>
        <taxon>Ascomycota</taxon>
        <taxon>Pezizomycotina</taxon>
        <taxon>Orbiliomycetes</taxon>
        <taxon>Orbiliales</taxon>
        <taxon>Orbiliaceae</taxon>
        <taxon>Orbilia</taxon>
    </lineage>
</organism>
<evidence type="ECO:0000313" key="4">
    <source>
        <dbReference type="EMBL" id="KAF3211217.1"/>
    </source>
</evidence>
<dbReference type="Proteomes" id="UP000472727">
    <property type="component" value="Unassembled WGS sequence"/>
</dbReference>
<dbReference type="Proteomes" id="UP000483672">
    <property type="component" value="Unassembled WGS sequence"/>
</dbReference>
<reference evidence="6 7" key="1">
    <citation type="submission" date="2019-06" db="EMBL/GenBank/DDBJ databases">
        <authorList>
            <person name="Palmer J.M."/>
        </authorList>
    </citation>
    <scope>NUCLEOTIDE SEQUENCE [LARGE SCALE GENOMIC DNA]</scope>
    <source>
        <strain evidence="3 6">TWF106</strain>
        <strain evidence="4 8">TWF191</strain>
        <strain evidence="5">TWF679</strain>
        <strain evidence="2 7">TWF788</strain>
    </source>
</reference>
<dbReference type="EMBL" id="WIWT01000009">
    <property type="protein sequence ID" value="KAF3219545.1"/>
    <property type="molecule type" value="Genomic_DNA"/>
</dbReference>
<evidence type="ECO:0000256" key="1">
    <source>
        <dbReference type="SAM" id="SignalP"/>
    </source>
</evidence>